<comment type="caution">
    <text evidence="2">The sequence shown here is derived from an EMBL/GenBank/DDBJ whole genome shotgun (WGS) entry which is preliminary data.</text>
</comment>
<gene>
    <name evidence="2" type="ORF">Plil01_001408300</name>
</gene>
<reference evidence="2" key="1">
    <citation type="submission" date="2023-04" db="EMBL/GenBank/DDBJ databases">
        <title>Phytophthora lilii NBRC 32176.</title>
        <authorList>
            <person name="Ichikawa N."/>
            <person name="Sato H."/>
            <person name="Tonouchi N."/>
        </authorList>
    </citation>
    <scope>NUCLEOTIDE SEQUENCE</scope>
    <source>
        <strain evidence="2">NBRC 32176</strain>
    </source>
</reference>
<dbReference type="AlphaFoldDB" id="A0A9W6X7C8"/>
<dbReference type="SUPFAM" id="SSF48452">
    <property type="entry name" value="TPR-like"/>
    <property type="match status" value="1"/>
</dbReference>
<accession>A0A9W6X7C8</accession>
<dbReference type="PANTHER" id="PTHR10098">
    <property type="entry name" value="RAPSYN-RELATED"/>
    <property type="match status" value="1"/>
</dbReference>
<dbReference type="Gene3D" id="1.25.40.10">
    <property type="entry name" value="Tetratricopeptide repeat domain"/>
    <property type="match status" value="1"/>
</dbReference>
<evidence type="ECO:0000256" key="1">
    <source>
        <dbReference type="SAM" id="MobiDB-lite"/>
    </source>
</evidence>
<feature type="compositionally biased region" description="Basic and acidic residues" evidence="1">
    <location>
        <begin position="49"/>
        <end position="58"/>
    </location>
</feature>
<dbReference type="InterPro" id="IPR011990">
    <property type="entry name" value="TPR-like_helical_dom_sf"/>
</dbReference>
<dbReference type="PANTHER" id="PTHR10098:SF108">
    <property type="entry name" value="TETRATRICOPEPTIDE REPEAT PROTEIN 28"/>
    <property type="match status" value="1"/>
</dbReference>
<keyword evidence="3" id="KW-1185">Reference proteome</keyword>
<proteinExistence type="predicted"/>
<evidence type="ECO:0000313" key="3">
    <source>
        <dbReference type="Proteomes" id="UP001165083"/>
    </source>
</evidence>
<organism evidence="2 3">
    <name type="scientific">Phytophthora lilii</name>
    <dbReference type="NCBI Taxonomy" id="2077276"/>
    <lineage>
        <taxon>Eukaryota</taxon>
        <taxon>Sar</taxon>
        <taxon>Stramenopiles</taxon>
        <taxon>Oomycota</taxon>
        <taxon>Peronosporomycetes</taxon>
        <taxon>Peronosporales</taxon>
        <taxon>Peronosporaceae</taxon>
        <taxon>Phytophthora</taxon>
    </lineage>
</organism>
<feature type="region of interest" description="Disordered" evidence="1">
    <location>
        <begin position="26"/>
        <end position="145"/>
    </location>
</feature>
<evidence type="ECO:0000313" key="2">
    <source>
        <dbReference type="EMBL" id="GMF32987.1"/>
    </source>
</evidence>
<dbReference type="EMBL" id="BSXW01001030">
    <property type="protein sequence ID" value="GMF32987.1"/>
    <property type="molecule type" value="Genomic_DNA"/>
</dbReference>
<dbReference type="OrthoDB" id="286233at2759"/>
<name>A0A9W6X7C8_9STRA</name>
<feature type="compositionally biased region" description="Polar residues" evidence="1">
    <location>
        <begin position="80"/>
        <end position="103"/>
    </location>
</feature>
<sequence length="705" mass="76444">MAASGKRPPRVDVRTMYPNFYAEQHKHHVQENSTMAVTRKHRENSGGSVRREGYRDATRPPSRNGILQLKQRDKCRSGDGMSTRQIEVSSTEPSSGVRGSSQVIPPICINRSSNQQESTSPALNEDRKRAFPRSMAQSLRPPSRQVALRGELSLTSPAWEENKKNTFFDNAGISPRLRPLPYPTTLAGSARSLLEAATARLPNALDGETLQDFVMNTRPRTRYTRRELHRQGSAHTLARISTAPMTLHGRQYIDSGSATARDTESLITSRSAGVLHDVSPSAGLSRRPPSRQTSVVDIAEAALPGAEIDDSPDEDGDANFFLTELEAAAQAASAAAAAKRGILARHVALGSFLLYGDPPAFVAAIQHFTAAIKLVEPFHDAVFPKSDSPANLALTSLLHHHRGIALRELVVASSSATSKAAMACIKYAFAAQRRALELAQRAQDPRLHARAVKALGLLLLDAHAYGPALTHQQEALQIALEEKDRELEARVYANLGNLALAQLNFGHALSCHHRDLQLCSAKVLDCRLGQARAHRNLSIVYAKLHRREQQLTHEKESHMAGSNSGGAYLYDIANHTSSSIGNICFQSSSDIDPALVVLVSQNLAEIVRGLSAQPNIKTVENDDNENSISSALAEEWRAVEVDLKAALAAVSTGSEAEAVVTEAEAFAISPKSPSAISRHVSIRIDNYASTASPMHSEESLQSQEP</sequence>
<protein>
    <submittedName>
        <fullName evidence="2">Unnamed protein product</fullName>
    </submittedName>
</protein>
<dbReference type="Proteomes" id="UP001165083">
    <property type="component" value="Unassembled WGS sequence"/>
</dbReference>
<feature type="compositionally biased region" description="Polar residues" evidence="1">
    <location>
        <begin position="110"/>
        <end position="122"/>
    </location>
</feature>